<feature type="non-terminal residue" evidence="3">
    <location>
        <position position="1"/>
    </location>
</feature>
<dbReference type="Pfam" id="PF20438">
    <property type="entry name" value="SpoIVA_middle"/>
    <property type="match status" value="1"/>
</dbReference>
<evidence type="ECO:0000259" key="1">
    <source>
        <dbReference type="Pfam" id="PF20438"/>
    </source>
</evidence>
<dbReference type="EMBL" id="JAAITA010000013">
    <property type="protein sequence ID" value="NSJ86615.1"/>
    <property type="molecule type" value="Genomic_DNA"/>
</dbReference>
<sequence>RFHLHYSPQHSWGIRLFIQELMSHMKYVKDASKDHFAVASEYIRNMIPEKTDLSSGRICVRVEMDETWYYEILSEMTGVDISDEYELIHTMQELAKMKEEYVKVKGAISSVRGKGYGVVTPDKEEIKLEEPVVIKQGSKYGVKIKSISPSIHMIRANIETEIAPIVGSEEQAKDLISYIKASDERKESIWQTNIFGKSIGQLVEDGIHTKLVQIGDESQVKLQDTMQKIVNDSKGGLVCIII</sequence>
<organism evidence="3 4">
    <name type="scientific">Blautia hansenii</name>
    <name type="common">Ruminococcus hansenii</name>
    <dbReference type="NCBI Taxonomy" id="1322"/>
    <lineage>
        <taxon>Bacteria</taxon>
        <taxon>Bacillati</taxon>
        <taxon>Bacillota</taxon>
        <taxon>Clostridia</taxon>
        <taxon>Lachnospirales</taxon>
        <taxon>Lachnospiraceae</taxon>
        <taxon>Blautia</taxon>
    </lineage>
</organism>
<name>A0ABX2ICI2_BLAHA</name>
<accession>A0ABX2ICI2</accession>
<dbReference type="Proteomes" id="UP000822142">
    <property type="component" value="Unassembled WGS sequence"/>
</dbReference>
<proteinExistence type="predicted"/>
<feature type="domain" description="Stage IV sporulation protein A middle" evidence="1">
    <location>
        <begin position="18"/>
        <end position="167"/>
    </location>
</feature>
<keyword evidence="4" id="KW-1185">Reference proteome</keyword>
<comment type="caution">
    <text evidence="3">The sequence shown here is derived from an EMBL/GenBank/DDBJ whole genome shotgun (WGS) entry which is preliminary data.</text>
</comment>
<protein>
    <submittedName>
        <fullName evidence="3">Stage IV sporulation protein A</fullName>
    </submittedName>
</protein>
<reference evidence="3 4" key="1">
    <citation type="journal article" date="2020" name="Cell Host Microbe">
        <title>Functional and Genomic Variation between Human-Derived Isolates of Lachnospiraceae Reveals Inter- and Intra-Species Diversity.</title>
        <authorList>
            <person name="Sorbara M.T."/>
            <person name="Littmann E.R."/>
            <person name="Fontana E."/>
            <person name="Moody T.U."/>
            <person name="Kohout C.E."/>
            <person name="Gjonbalaj M."/>
            <person name="Eaton V."/>
            <person name="Seok R."/>
            <person name="Leiner I.M."/>
            <person name="Pamer E.G."/>
        </authorList>
    </citation>
    <scope>NUCLEOTIDE SEQUENCE [LARGE SCALE GENOMIC DNA]</scope>
    <source>
        <strain evidence="3 4">MSK.15.26</strain>
    </source>
</reference>
<feature type="domain" description="Sporulation stage IV protein A C-terminal" evidence="2">
    <location>
        <begin position="168"/>
        <end position="242"/>
    </location>
</feature>
<evidence type="ECO:0000313" key="3">
    <source>
        <dbReference type="EMBL" id="NSJ86615.1"/>
    </source>
</evidence>
<evidence type="ECO:0000313" key="4">
    <source>
        <dbReference type="Proteomes" id="UP000822142"/>
    </source>
</evidence>
<dbReference type="Pfam" id="PF20439">
    <property type="entry name" value="SpoIVA_C"/>
    <property type="match status" value="1"/>
</dbReference>
<dbReference type="RefSeq" id="WP_226853656.1">
    <property type="nucleotide sequence ID" value="NZ_JAAITA010000013.1"/>
</dbReference>
<evidence type="ECO:0000259" key="2">
    <source>
        <dbReference type="Pfam" id="PF20439"/>
    </source>
</evidence>
<gene>
    <name evidence="3" type="ORF">G5A70_10635</name>
</gene>
<dbReference type="InterPro" id="IPR046840">
    <property type="entry name" value="SpoIVA_C"/>
</dbReference>
<dbReference type="InterPro" id="IPR046841">
    <property type="entry name" value="SpoIVA_middle"/>
</dbReference>